<proteinExistence type="predicted"/>
<dbReference type="AlphaFoldDB" id="A0A074YVH9"/>
<keyword evidence="2" id="KW-1185">Reference proteome</keyword>
<accession>A0A074YVH9</accession>
<dbReference type="EMBL" id="KL598024">
    <property type="protein sequence ID" value="KER18776.1"/>
    <property type="molecule type" value="Genomic_DNA"/>
</dbReference>
<gene>
    <name evidence="1" type="ORF">T265_15832</name>
</gene>
<feature type="non-terminal residue" evidence="1">
    <location>
        <position position="1"/>
    </location>
</feature>
<dbReference type="RefSeq" id="XP_009177477.1">
    <property type="nucleotide sequence ID" value="XM_009179213.1"/>
</dbReference>
<protein>
    <recommendedName>
        <fullName evidence="3">Apple domain-containing protein</fullName>
    </recommendedName>
</protein>
<dbReference type="CTD" id="20329997"/>
<dbReference type="GeneID" id="20329997"/>
<dbReference type="Proteomes" id="UP000054324">
    <property type="component" value="Unassembled WGS sequence"/>
</dbReference>
<dbReference type="KEGG" id="ovi:T265_15832"/>
<name>A0A074YVH9_OPIVI</name>
<evidence type="ECO:0000313" key="1">
    <source>
        <dbReference type="EMBL" id="KER18776.1"/>
    </source>
</evidence>
<evidence type="ECO:0008006" key="3">
    <source>
        <dbReference type="Google" id="ProtNLM"/>
    </source>
</evidence>
<evidence type="ECO:0000313" key="2">
    <source>
        <dbReference type="Proteomes" id="UP000054324"/>
    </source>
</evidence>
<organism evidence="1 2">
    <name type="scientific">Opisthorchis viverrini</name>
    <name type="common">Southeast Asian liver fluke</name>
    <dbReference type="NCBI Taxonomy" id="6198"/>
    <lineage>
        <taxon>Eukaryota</taxon>
        <taxon>Metazoa</taxon>
        <taxon>Spiralia</taxon>
        <taxon>Lophotrochozoa</taxon>
        <taxon>Platyhelminthes</taxon>
        <taxon>Trematoda</taxon>
        <taxon>Digenea</taxon>
        <taxon>Opisthorchiida</taxon>
        <taxon>Opisthorchiata</taxon>
        <taxon>Opisthorchiidae</taxon>
        <taxon>Opisthorchis</taxon>
    </lineage>
</organism>
<reference evidence="1 2" key="1">
    <citation type="submission" date="2013-11" db="EMBL/GenBank/DDBJ databases">
        <title>Opisthorchis viverrini - life in the bile duct.</title>
        <authorList>
            <person name="Young N.D."/>
            <person name="Nagarajan N."/>
            <person name="Lin S.J."/>
            <person name="Korhonen P.K."/>
            <person name="Jex A.R."/>
            <person name="Hall R.S."/>
            <person name="Safavi-Hemami H."/>
            <person name="Kaewkong W."/>
            <person name="Bertrand D."/>
            <person name="Gao S."/>
            <person name="Seet Q."/>
            <person name="Wongkham S."/>
            <person name="Teh B.T."/>
            <person name="Wongkham C."/>
            <person name="Intapan P.M."/>
            <person name="Maleewong W."/>
            <person name="Yang X."/>
            <person name="Hu M."/>
            <person name="Wang Z."/>
            <person name="Hofmann A."/>
            <person name="Sternberg P.W."/>
            <person name="Tan P."/>
            <person name="Wang J."/>
            <person name="Gasser R.B."/>
        </authorList>
    </citation>
    <scope>NUCLEOTIDE SEQUENCE [LARGE SCALE GENOMIC DNA]</scope>
</reference>
<sequence>QDLSALVSAGWHNGVGVEFCKDACKSQPNCFGFNWWMDGSACQLDDTAGSYAMWRSGYHLYEMKCCGKSTINICENTSCCSFNFCPMCIEFRAFK</sequence>